<dbReference type="Proteomes" id="UP001601059">
    <property type="component" value="Unassembled WGS sequence"/>
</dbReference>
<feature type="domain" description="Rok N-terminal oligomerisation" evidence="3">
    <location>
        <begin position="1"/>
        <end position="37"/>
    </location>
</feature>
<name>A0ABW6KEC3_9BACI</name>
<evidence type="ECO:0000259" key="2">
    <source>
        <dbReference type="Pfam" id="PF23159"/>
    </source>
</evidence>
<sequence>MFTERYAIQMRMQQIMQEREMLQEEYQQLFQRLRELDEREYVRKQQANPFPSYEHALPIKEAVKETVEKIEKKPETEETPIDQLISLHQNVEEVAVSKDEKPKRSSRFLGIDEDLASQVAQVLKKAGGKIQQKDFKRILEEKGLLNTSNFDHFIKRIMKLNPSIQKPVRGQFEYIES</sequence>
<dbReference type="RefSeq" id="WP_389360840.1">
    <property type="nucleotide sequence ID" value="NZ_JBIACK010000004.1"/>
</dbReference>
<dbReference type="Pfam" id="PF26513">
    <property type="entry name" value="Rok_N"/>
    <property type="match status" value="1"/>
</dbReference>
<accession>A0ABW6KEC3</accession>
<gene>
    <name evidence="4" type="ORF">ACFYKX_10665</name>
</gene>
<dbReference type="EMBL" id="JBIACK010000004">
    <property type="protein sequence ID" value="MFE8701057.1"/>
    <property type="molecule type" value="Genomic_DNA"/>
</dbReference>
<reference evidence="4 5" key="1">
    <citation type="submission" date="2024-08" db="EMBL/GenBank/DDBJ databases">
        <title>Two novel Cytobacillus novel species.</title>
        <authorList>
            <person name="Liu G."/>
        </authorList>
    </citation>
    <scope>NUCLEOTIDE SEQUENCE [LARGE SCALE GENOMIC DNA]</scope>
    <source>
        <strain evidence="4 5">FJAT-54145</strain>
    </source>
</reference>
<evidence type="ECO:0000313" key="4">
    <source>
        <dbReference type="EMBL" id="MFE8701057.1"/>
    </source>
</evidence>
<protein>
    <submittedName>
        <fullName evidence="4">Uncharacterized protein</fullName>
    </submittedName>
</protein>
<evidence type="ECO:0000313" key="5">
    <source>
        <dbReference type="Proteomes" id="UP001601059"/>
    </source>
</evidence>
<evidence type="ECO:0000259" key="3">
    <source>
        <dbReference type="Pfam" id="PF26513"/>
    </source>
</evidence>
<dbReference type="Pfam" id="PF23159">
    <property type="entry name" value="WHD_Rok"/>
    <property type="match status" value="1"/>
</dbReference>
<evidence type="ECO:0000256" key="1">
    <source>
        <dbReference type="SAM" id="Coils"/>
    </source>
</evidence>
<proteinExistence type="predicted"/>
<comment type="caution">
    <text evidence="4">The sequence shown here is derived from an EMBL/GenBank/DDBJ whole genome shotgun (WGS) entry which is preliminary data.</text>
</comment>
<feature type="domain" description="Repressor Rok winged helix" evidence="2">
    <location>
        <begin position="119"/>
        <end position="172"/>
    </location>
</feature>
<organism evidence="4 5">
    <name type="scientific">Cytobacillus spartinae</name>
    <dbReference type="NCBI Taxonomy" id="3299023"/>
    <lineage>
        <taxon>Bacteria</taxon>
        <taxon>Bacillati</taxon>
        <taxon>Bacillota</taxon>
        <taxon>Bacilli</taxon>
        <taxon>Bacillales</taxon>
        <taxon>Bacillaceae</taxon>
        <taxon>Cytobacillus</taxon>
    </lineage>
</organism>
<keyword evidence="5" id="KW-1185">Reference proteome</keyword>
<keyword evidence="1" id="KW-0175">Coiled coil</keyword>
<dbReference type="InterPro" id="IPR058971">
    <property type="entry name" value="Rok_N_oligomerisation"/>
</dbReference>
<feature type="coiled-coil region" evidence="1">
    <location>
        <begin position="12"/>
        <end position="39"/>
    </location>
</feature>
<dbReference type="InterPro" id="IPR056984">
    <property type="entry name" value="WH_Rok"/>
</dbReference>